<dbReference type="EMBL" id="CP029604">
    <property type="protein sequence ID" value="AWO83611.1"/>
    <property type="molecule type" value="Genomic_DNA"/>
</dbReference>
<dbReference type="Proteomes" id="UP000247118">
    <property type="component" value="Chromosome"/>
</dbReference>
<evidence type="ECO:0000313" key="2">
    <source>
        <dbReference type="EMBL" id="AWO83611.1"/>
    </source>
</evidence>
<gene>
    <name evidence="2" type="ORF">DLJ61_08860</name>
</gene>
<organism evidence="2 3">
    <name type="scientific">Gordonia terrae</name>
    <dbReference type="NCBI Taxonomy" id="2055"/>
    <lineage>
        <taxon>Bacteria</taxon>
        <taxon>Bacillati</taxon>
        <taxon>Actinomycetota</taxon>
        <taxon>Actinomycetes</taxon>
        <taxon>Mycobacteriales</taxon>
        <taxon>Gordoniaceae</taxon>
        <taxon>Gordonia</taxon>
    </lineage>
</organism>
<evidence type="ECO:0000256" key="1">
    <source>
        <dbReference type="SAM" id="MobiDB-lite"/>
    </source>
</evidence>
<accession>A0AAD0K6H6</accession>
<dbReference type="AlphaFoldDB" id="A0AAD0K6H6"/>
<dbReference type="InterPro" id="IPR023840">
    <property type="entry name" value="T7SS_Rv3446c"/>
</dbReference>
<dbReference type="RefSeq" id="WP_004019337.1">
    <property type="nucleotide sequence ID" value="NZ_CABEIC010000002.1"/>
</dbReference>
<protein>
    <submittedName>
        <fullName evidence="2">Type VII secretion-associated protein</fullName>
    </submittedName>
</protein>
<reference evidence="2 3" key="1">
    <citation type="submission" date="2018-05" db="EMBL/GenBank/DDBJ databases">
        <title>Complete genome sequence of Gordonia terrae NRRL B-16283.</title>
        <authorList>
            <person name="Garlena R.A."/>
            <person name="Russell D.A."/>
            <person name="Hatfull G.F."/>
        </authorList>
    </citation>
    <scope>NUCLEOTIDE SEQUENCE [LARGE SCALE GENOMIC DNA]</scope>
    <source>
        <strain evidence="2 3">NRRL B-16283</strain>
    </source>
</reference>
<feature type="region of interest" description="Disordered" evidence="1">
    <location>
        <begin position="328"/>
        <end position="350"/>
    </location>
</feature>
<name>A0AAD0K6H6_9ACTN</name>
<feature type="region of interest" description="Disordered" evidence="1">
    <location>
        <begin position="1"/>
        <end position="20"/>
    </location>
</feature>
<feature type="region of interest" description="Disordered" evidence="1">
    <location>
        <begin position="255"/>
        <end position="278"/>
    </location>
</feature>
<sequence length="463" mass="48418">MTRAGGTPASDVGPVHRAGRRHPRPAVVDLAFGTPLVWEPAGGLRRVDRDVRMLLESVDHMSVVVDGRREHPRQAWRRVFADLGLPAGQPLIVGHPSTWGPRRASTLADLGDAGAPVSLLPRAVLVARSHADLTVQRCAVVETTHLPHPPTDPAHPRTSWWDVQIVGRGPDGWTVERSGIIRPGAGLASSAPADGEGIDGAGIDVIDDSVEAVFVDGAAADDVSAAIDVISAHAVAGRVVAVDRDLVVRLGHRTGGAADDAADPGRDPRPPDSLPVGSTRLRSRSLLAAAVVAVLVVSGAVGVGVWQREPASGASSADVHLGRATLTVPGDWRQADQDTPSDAADDPSTTRTVFVDPDDGRRIIAVLTEVREGSTLASVAGSLRNRIEQRGDDIVTEFSANTRFAGRDVIGYRESPASGGAIRWYVVVDDGLQVSIGCQAGTAAEPAEAECAEAVRTIRVLPS</sequence>
<dbReference type="NCBIfam" id="TIGR03931">
    <property type="entry name" value="T7SS_Rv3446c"/>
    <property type="match status" value="1"/>
</dbReference>
<proteinExistence type="predicted"/>
<dbReference type="GeneID" id="32687867"/>
<evidence type="ECO:0000313" key="3">
    <source>
        <dbReference type="Proteomes" id="UP000247118"/>
    </source>
</evidence>
<dbReference type="KEGG" id="gta:BCM27_08775"/>